<evidence type="ECO:0000313" key="4">
    <source>
        <dbReference type="Proteomes" id="UP000041254"/>
    </source>
</evidence>
<dbReference type="Pfam" id="PF07992">
    <property type="entry name" value="Pyr_redox_2"/>
    <property type="match status" value="1"/>
</dbReference>
<organism evidence="3 4">
    <name type="scientific">Vitrella brassicaformis (strain CCMP3155)</name>
    <dbReference type="NCBI Taxonomy" id="1169540"/>
    <lineage>
        <taxon>Eukaryota</taxon>
        <taxon>Sar</taxon>
        <taxon>Alveolata</taxon>
        <taxon>Colpodellida</taxon>
        <taxon>Vitrellaceae</taxon>
        <taxon>Vitrella</taxon>
    </lineage>
</organism>
<dbReference type="STRING" id="1169540.A0A0G4GPW3"/>
<feature type="domain" description="FAD/NAD(P)-binding" evidence="2">
    <location>
        <begin position="113"/>
        <end position="142"/>
    </location>
</feature>
<proteinExistence type="predicted"/>
<dbReference type="VEuPathDB" id="CryptoDB:Vbra_10200"/>
<evidence type="ECO:0000259" key="2">
    <source>
        <dbReference type="Pfam" id="PF07992"/>
    </source>
</evidence>
<keyword evidence="4" id="KW-1185">Reference proteome</keyword>
<reference evidence="3 4" key="1">
    <citation type="submission" date="2014-11" db="EMBL/GenBank/DDBJ databases">
        <authorList>
            <person name="Zhu J."/>
            <person name="Qi W."/>
            <person name="Song R."/>
        </authorList>
    </citation>
    <scope>NUCLEOTIDE SEQUENCE [LARGE SCALE GENOMIC DNA]</scope>
</reference>
<keyword evidence="1" id="KW-0732">Signal</keyword>
<dbReference type="InterPro" id="IPR036188">
    <property type="entry name" value="FAD/NAD-bd_sf"/>
</dbReference>
<dbReference type="GO" id="GO:0016491">
    <property type="term" value="F:oxidoreductase activity"/>
    <property type="evidence" value="ECO:0007669"/>
    <property type="project" value="InterPro"/>
</dbReference>
<dbReference type="EMBL" id="CDMY01000749">
    <property type="protein sequence ID" value="CEM32396.1"/>
    <property type="molecule type" value="Genomic_DNA"/>
</dbReference>
<dbReference type="InterPro" id="IPR023753">
    <property type="entry name" value="FAD/NAD-binding_dom"/>
</dbReference>
<feature type="chain" id="PRO_5005190311" description="FAD/NAD(P)-binding domain-containing protein" evidence="1">
    <location>
        <begin position="18"/>
        <end position="148"/>
    </location>
</feature>
<dbReference type="Gene3D" id="3.50.50.60">
    <property type="entry name" value="FAD/NAD(P)-binding domain"/>
    <property type="match status" value="1"/>
</dbReference>
<evidence type="ECO:0000256" key="1">
    <source>
        <dbReference type="SAM" id="SignalP"/>
    </source>
</evidence>
<gene>
    <name evidence="3" type="ORF">Vbra_10200</name>
</gene>
<dbReference type="Proteomes" id="UP000041254">
    <property type="component" value="Unassembled WGS sequence"/>
</dbReference>
<dbReference type="InParanoid" id="A0A0G4GPW3"/>
<evidence type="ECO:0000313" key="3">
    <source>
        <dbReference type="EMBL" id="CEM32396.1"/>
    </source>
</evidence>
<sequence>MAPIAILAAILFCNAAASIVEEMAAGHEAHVTNNKSTCPHSFVEDTQTLTKESDLVSDAVQGAVIGGIIGGKDGAAGAVGGAMHGTGGAMYGGLMGASGTAVQAHSLHNETAYDLVVIGGGSGGMAAAKEAAKLGARVALFDYVKVSE</sequence>
<feature type="signal peptide" evidence="1">
    <location>
        <begin position="1"/>
        <end position="17"/>
    </location>
</feature>
<name>A0A0G4GPW3_VITBC</name>
<accession>A0A0G4GPW3</accession>
<dbReference type="SUPFAM" id="SSF51905">
    <property type="entry name" value="FAD/NAD(P)-binding domain"/>
    <property type="match status" value="1"/>
</dbReference>
<dbReference type="AlphaFoldDB" id="A0A0G4GPW3"/>
<protein>
    <recommendedName>
        <fullName evidence="2">FAD/NAD(P)-binding domain-containing protein</fullName>
    </recommendedName>
</protein>